<dbReference type="InterPro" id="IPR005122">
    <property type="entry name" value="Uracil-DNA_glycosylase-like"/>
</dbReference>
<comment type="catalytic activity">
    <reaction evidence="1 8 10">
        <text>Hydrolyzes single-stranded DNA or mismatched double-stranded DNA and polynucleotides, releasing free uracil.</text>
        <dbReference type="EC" id="3.2.2.27"/>
    </reaction>
</comment>
<reference evidence="12 13" key="1">
    <citation type="submission" date="2019-07" db="EMBL/GenBank/DDBJ databases">
        <title>Complete Genome Sequence of Leptotrichia goodfellowii Strain JCM 16774.</title>
        <authorList>
            <person name="Watanabe S."/>
            <person name="Cui L."/>
        </authorList>
    </citation>
    <scope>NUCLEOTIDE SEQUENCE [LARGE SCALE GENOMIC DNA]</scope>
    <source>
        <strain evidence="12 13">JCM16774</strain>
    </source>
</reference>
<dbReference type="GO" id="GO:0097510">
    <property type="term" value="P:base-excision repair, AP site formation via deaminated base removal"/>
    <property type="evidence" value="ECO:0007669"/>
    <property type="project" value="TreeGrafter"/>
</dbReference>
<keyword evidence="6 8" id="KW-0378">Hydrolase</keyword>
<evidence type="ECO:0000313" key="13">
    <source>
        <dbReference type="Proteomes" id="UP000321606"/>
    </source>
</evidence>
<dbReference type="OrthoDB" id="9804372at2"/>
<dbReference type="GO" id="GO:0004844">
    <property type="term" value="F:uracil DNA N-glycosylase activity"/>
    <property type="evidence" value="ECO:0007669"/>
    <property type="project" value="UniProtKB-UniRule"/>
</dbReference>
<dbReference type="PROSITE" id="PS00130">
    <property type="entry name" value="U_DNA_GLYCOSYLASE"/>
    <property type="match status" value="1"/>
</dbReference>
<evidence type="ECO:0000256" key="7">
    <source>
        <dbReference type="ARBA" id="ARBA00023204"/>
    </source>
</evidence>
<dbReference type="HAMAP" id="MF_00148">
    <property type="entry name" value="UDG"/>
    <property type="match status" value="1"/>
</dbReference>
<dbReference type="CDD" id="cd10027">
    <property type="entry name" value="UDG-F1-like"/>
    <property type="match status" value="1"/>
</dbReference>
<accession>A0A510JCD6</accession>
<evidence type="ECO:0000313" key="12">
    <source>
        <dbReference type="EMBL" id="BBM36962.1"/>
    </source>
</evidence>
<feature type="domain" description="Uracil-DNA glycosylase-like" evidence="11">
    <location>
        <begin position="49"/>
        <end position="209"/>
    </location>
</feature>
<dbReference type="SMART" id="SM00986">
    <property type="entry name" value="UDG"/>
    <property type="match status" value="1"/>
</dbReference>
<keyword evidence="5 8" id="KW-0227">DNA damage</keyword>
<dbReference type="FunFam" id="3.40.470.10:FF:000001">
    <property type="entry name" value="Uracil-DNA glycosylase"/>
    <property type="match status" value="1"/>
</dbReference>
<dbReference type="Gene3D" id="3.40.470.10">
    <property type="entry name" value="Uracil-DNA glycosylase-like domain"/>
    <property type="match status" value="1"/>
</dbReference>
<dbReference type="NCBIfam" id="NF003588">
    <property type="entry name" value="PRK05254.1-1"/>
    <property type="match status" value="1"/>
</dbReference>
<dbReference type="RefSeq" id="WP_026738126.1">
    <property type="nucleotide sequence ID" value="NZ_AP019822.1"/>
</dbReference>
<dbReference type="PANTHER" id="PTHR11264">
    <property type="entry name" value="URACIL-DNA GLYCOSYLASE"/>
    <property type="match status" value="1"/>
</dbReference>
<dbReference type="InterPro" id="IPR036895">
    <property type="entry name" value="Uracil-DNA_glycosylase-like_sf"/>
</dbReference>
<keyword evidence="7 8" id="KW-0234">DNA repair</keyword>
<comment type="subcellular location">
    <subcellularLocation>
        <location evidence="8">Cytoplasm</location>
    </subcellularLocation>
</comment>
<evidence type="ECO:0000259" key="11">
    <source>
        <dbReference type="SMART" id="SM00986"/>
    </source>
</evidence>
<dbReference type="NCBIfam" id="NF003591">
    <property type="entry name" value="PRK05254.1-4"/>
    <property type="match status" value="1"/>
</dbReference>
<proteinExistence type="inferred from homology"/>
<sequence>MVNIGNDWDEVFKGEFEKEYYQNLRKFLINEYRTKRIYPKADEIFTAFKLTGYKDCKIVLLGQDPYHGINQAHGLAFSVKEGVKLPPSLQNMYKEISEEYGYEMSKNGYLVPWAKQGVLLLNTALTVIADNANSHSKIGWEIFTDNVIEYLNEREEPLIFILWGNNARSKKRLINTGKHYILEAAHPSPLSASRGFFGCGHFKKANEILKELGKEEIDWRM</sequence>
<evidence type="ECO:0000256" key="10">
    <source>
        <dbReference type="RuleBase" id="RU003780"/>
    </source>
</evidence>
<dbReference type="SUPFAM" id="SSF52141">
    <property type="entry name" value="Uracil-DNA glycosylase-like"/>
    <property type="match status" value="1"/>
</dbReference>
<evidence type="ECO:0000256" key="6">
    <source>
        <dbReference type="ARBA" id="ARBA00022801"/>
    </source>
</evidence>
<dbReference type="PANTHER" id="PTHR11264:SF0">
    <property type="entry name" value="URACIL-DNA GLYCOSYLASE"/>
    <property type="match status" value="1"/>
</dbReference>
<dbReference type="Pfam" id="PF03167">
    <property type="entry name" value="UDG"/>
    <property type="match status" value="1"/>
</dbReference>
<organism evidence="12 13">
    <name type="scientific">Pseudoleptotrichia goodfellowii</name>
    <dbReference type="NCBI Taxonomy" id="157692"/>
    <lineage>
        <taxon>Bacteria</taxon>
        <taxon>Fusobacteriati</taxon>
        <taxon>Fusobacteriota</taxon>
        <taxon>Fusobacteriia</taxon>
        <taxon>Fusobacteriales</taxon>
        <taxon>Leptotrichiaceae</taxon>
        <taxon>Pseudoleptotrichia</taxon>
    </lineage>
</organism>
<protein>
    <recommendedName>
        <fullName evidence="4 8">Uracil-DNA glycosylase</fullName>
        <shortName evidence="8">UDG</shortName>
        <ecNumber evidence="4 8">3.2.2.27</ecNumber>
    </recommendedName>
</protein>
<evidence type="ECO:0000256" key="2">
    <source>
        <dbReference type="ARBA" id="ARBA00002631"/>
    </source>
</evidence>
<dbReference type="NCBIfam" id="TIGR00628">
    <property type="entry name" value="ung"/>
    <property type="match status" value="1"/>
</dbReference>
<dbReference type="EMBL" id="AP019822">
    <property type="protein sequence ID" value="BBM36962.1"/>
    <property type="molecule type" value="Genomic_DNA"/>
</dbReference>
<gene>
    <name evidence="8" type="primary">ung</name>
    <name evidence="12" type="ORF">JCM16774_1908</name>
</gene>
<evidence type="ECO:0000256" key="9">
    <source>
        <dbReference type="PROSITE-ProRule" id="PRU10072"/>
    </source>
</evidence>
<name>A0A510JCD6_9FUSO</name>
<evidence type="ECO:0000256" key="1">
    <source>
        <dbReference type="ARBA" id="ARBA00001400"/>
    </source>
</evidence>
<dbReference type="InterPro" id="IPR018085">
    <property type="entry name" value="Ura-DNA_Glyclase_AS"/>
</dbReference>
<dbReference type="NCBIfam" id="NF003589">
    <property type="entry name" value="PRK05254.1-2"/>
    <property type="match status" value="1"/>
</dbReference>
<dbReference type="SMART" id="SM00987">
    <property type="entry name" value="UreE_C"/>
    <property type="match status" value="1"/>
</dbReference>
<dbReference type="KEGG" id="lgo:JCM16774_1908"/>
<dbReference type="NCBIfam" id="NF003592">
    <property type="entry name" value="PRK05254.1-5"/>
    <property type="match status" value="1"/>
</dbReference>
<keyword evidence="8" id="KW-0963">Cytoplasm</keyword>
<comment type="similarity">
    <text evidence="3 8 10">Belongs to the uracil-DNA glycosylase (UDG) superfamily. UNG family.</text>
</comment>
<dbReference type="AlphaFoldDB" id="A0A510JCD6"/>
<comment type="function">
    <text evidence="2 8 10">Excises uracil residues from the DNA which can arise as a result of misincorporation of dUMP residues by DNA polymerase or due to deamination of cytosine.</text>
</comment>
<feature type="active site" description="Proton acceptor" evidence="8 9">
    <location>
        <position position="64"/>
    </location>
</feature>
<dbReference type="STRING" id="714315.GCA_000516535_01913"/>
<evidence type="ECO:0000256" key="4">
    <source>
        <dbReference type="ARBA" id="ARBA00012030"/>
    </source>
</evidence>
<dbReference type="GO" id="GO:0005737">
    <property type="term" value="C:cytoplasm"/>
    <property type="evidence" value="ECO:0007669"/>
    <property type="project" value="UniProtKB-SubCell"/>
</dbReference>
<evidence type="ECO:0000256" key="8">
    <source>
        <dbReference type="HAMAP-Rule" id="MF_00148"/>
    </source>
</evidence>
<dbReference type="Proteomes" id="UP000321606">
    <property type="component" value="Chromosome"/>
</dbReference>
<dbReference type="EC" id="3.2.2.27" evidence="4 8"/>
<evidence type="ECO:0000256" key="3">
    <source>
        <dbReference type="ARBA" id="ARBA00008184"/>
    </source>
</evidence>
<evidence type="ECO:0000256" key="5">
    <source>
        <dbReference type="ARBA" id="ARBA00022763"/>
    </source>
</evidence>
<dbReference type="InterPro" id="IPR002043">
    <property type="entry name" value="UDG_fam1"/>
</dbReference>